<dbReference type="STRING" id="995060.SAMN04487904_11243"/>
<dbReference type="GO" id="GO:0005886">
    <property type="term" value="C:plasma membrane"/>
    <property type="evidence" value="ECO:0007669"/>
    <property type="project" value="UniProtKB-SubCell"/>
</dbReference>
<keyword evidence="4 6" id="KW-1133">Transmembrane helix</keyword>
<evidence type="ECO:0000256" key="3">
    <source>
        <dbReference type="ARBA" id="ARBA00022692"/>
    </source>
</evidence>
<accession>A0A1I7BNZ9</accession>
<dbReference type="PANTHER" id="PTHR35007:SF3">
    <property type="entry name" value="POSSIBLE CONSERVED ALANINE RICH MEMBRANE PROTEIN"/>
    <property type="match status" value="1"/>
</dbReference>
<evidence type="ECO:0000313" key="9">
    <source>
        <dbReference type="Proteomes" id="UP000199165"/>
    </source>
</evidence>
<organism evidence="8 9">
    <name type="scientific">Actinopolyspora righensis</name>
    <dbReference type="NCBI Taxonomy" id="995060"/>
    <lineage>
        <taxon>Bacteria</taxon>
        <taxon>Bacillati</taxon>
        <taxon>Actinomycetota</taxon>
        <taxon>Actinomycetes</taxon>
        <taxon>Actinopolysporales</taxon>
        <taxon>Actinopolysporaceae</taxon>
        <taxon>Actinopolyspora</taxon>
        <taxon>Actinopolyspora alba group</taxon>
    </lineage>
</organism>
<evidence type="ECO:0000256" key="1">
    <source>
        <dbReference type="ARBA" id="ARBA00004651"/>
    </source>
</evidence>
<dbReference type="RefSeq" id="WP_245780289.1">
    <property type="nucleotide sequence ID" value="NZ_FPAT01000012.1"/>
</dbReference>
<proteinExistence type="predicted"/>
<keyword evidence="5 6" id="KW-0472">Membrane</keyword>
<dbReference type="PANTHER" id="PTHR35007">
    <property type="entry name" value="INTEGRAL MEMBRANE PROTEIN-RELATED"/>
    <property type="match status" value="1"/>
</dbReference>
<feature type="domain" description="Type II secretion system protein GspF" evidence="7">
    <location>
        <begin position="134"/>
        <end position="253"/>
    </location>
</feature>
<comment type="subcellular location">
    <subcellularLocation>
        <location evidence="1">Cell membrane</location>
        <topology evidence="1">Multi-pass membrane protein</topology>
    </subcellularLocation>
</comment>
<feature type="transmembrane region" description="Helical" evidence="6">
    <location>
        <begin position="235"/>
        <end position="261"/>
    </location>
</feature>
<protein>
    <submittedName>
        <fullName evidence="8">Type II secretion system (T2SS), protein F</fullName>
    </submittedName>
</protein>
<evidence type="ECO:0000313" key="8">
    <source>
        <dbReference type="EMBL" id="SFT88912.1"/>
    </source>
</evidence>
<evidence type="ECO:0000256" key="5">
    <source>
        <dbReference type="ARBA" id="ARBA00023136"/>
    </source>
</evidence>
<dbReference type="Proteomes" id="UP000199165">
    <property type="component" value="Unassembled WGS sequence"/>
</dbReference>
<dbReference type="AlphaFoldDB" id="A0A1I7BNZ9"/>
<gene>
    <name evidence="8" type="ORF">SAMN04487904_11243</name>
</gene>
<evidence type="ECO:0000256" key="6">
    <source>
        <dbReference type="SAM" id="Phobius"/>
    </source>
</evidence>
<reference evidence="9" key="1">
    <citation type="submission" date="2016-10" db="EMBL/GenBank/DDBJ databases">
        <authorList>
            <person name="Varghese N."/>
            <person name="Submissions S."/>
        </authorList>
    </citation>
    <scope>NUCLEOTIDE SEQUENCE [LARGE SCALE GENOMIC DNA]</scope>
    <source>
        <strain evidence="9">DSM 45501</strain>
    </source>
</reference>
<keyword evidence="2" id="KW-1003">Cell membrane</keyword>
<evidence type="ECO:0000256" key="2">
    <source>
        <dbReference type="ARBA" id="ARBA00022475"/>
    </source>
</evidence>
<keyword evidence="9" id="KW-1185">Reference proteome</keyword>
<keyword evidence="3 6" id="KW-0812">Transmembrane</keyword>
<dbReference type="Pfam" id="PF00482">
    <property type="entry name" value="T2SSF"/>
    <property type="match status" value="1"/>
</dbReference>
<sequence>MTTASSVLDPPVLPMVTAALLLLGDRAAARRLRGVLPARRAGSTRDVSHASGAGRVKVVHVLRTSVSRQMFLPAALGSTVGLGTVVVLLGSHGPSAALTLALGAGAVSARGCHLALVRGRRPSPTPPTRVAAGCELLAAGLRAGLPPTALLHEMATEFDTSAADGLREVSRALALGADPDTAWESAVTRPETAELARAARRSAGSGSGLARVAEQIAVRQRAVARERAMADAERVAVRVTAPLGLCFLPSFFCLGVLPIVLGMVQRLQGHW</sequence>
<evidence type="ECO:0000259" key="7">
    <source>
        <dbReference type="Pfam" id="PF00482"/>
    </source>
</evidence>
<dbReference type="EMBL" id="FPAT01000012">
    <property type="protein sequence ID" value="SFT88912.1"/>
    <property type="molecule type" value="Genomic_DNA"/>
</dbReference>
<evidence type="ECO:0000256" key="4">
    <source>
        <dbReference type="ARBA" id="ARBA00022989"/>
    </source>
</evidence>
<dbReference type="InterPro" id="IPR018076">
    <property type="entry name" value="T2SS_GspF_dom"/>
</dbReference>
<name>A0A1I7BNZ9_9ACTN</name>